<accession>A0ACB0IZ27</accession>
<evidence type="ECO:0000313" key="1">
    <source>
        <dbReference type="EMBL" id="CAJ2637145.1"/>
    </source>
</evidence>
<dbReference type="Proteomes" id="UP001177021">
    <property type="component" value="Unassembled WGS sequence"/>
</dbReference>
<name>A0ACB0IZ27_TRIPR</name>
<gene>
    <name evidence="1" type="ORF">MILVUS5_LOCUS7534</name>
</gene>
<dbReference type="EMBL" id="CASHSV030000013">
    <property type="protein sequence ID" value="CAJ2637145.1"/>
    <property type="molecule type" value="Genomic_DNA"/>
</dbReference>
<keyword evidence="2" id="KW-1185">Reference proteome</keyword>
<protein>
    <submittedName>
        <fullName evidence="1">Uncharacterized protein</fullName>
    </submittedName>
</protein>
<proteinExistence type="predicted"/>
<evidence type="ECO:0000313" key="2">
    <source>
        <dbReference type="Proteomes" id="UP001177021"/>
    </source>
</evidence>
<sequence>MNYSKGSDSSFVLNLKRSVREAALSLQSCNLESSRDSHSDGGSEHFFVPLSETSFSQSDAEKKATSLRSKRLFVSPMDDPLLESHTSDEHESKFDEFSDMLNDLESFSDYDNVNGFFSYAGSNETSEARRSMFDYEDAQEVFSPPMLMDSSLLTDQFEDLLAPLSETESALIDH</sequence>
<reference evidence="1" key="1">
    <citation type="submission" date="2023-10" db="EMBL/GenBank/DDBJ databases">
        <authorList>
            <person name="Rodriguez Cubillos JULIANA M."/>
            <person name="De Vega J."/>
        </authorList>
    </citation>
    <scope>NUCLEOTIDE SEQUENCE</scope>
</reference>
<organism evidence="1 2">
    <name type="scientific">Trifolium pratense</name>
    <name type="common">Red clover</name>
    <dbReference type="NCBI Taxonomy" id="57577"/>
    <lineage>
        <taxon>Eukaryota</taxon>
        <taxon>Viridiplantae</taxon>
        <taxon>Streptophyta</taxon>
        <taxon>Embryophyta</taxon>
        <taxon>Tracheophyta</taxon>
        <taxon>Spermatophyta</taxon>
        <taxon>Magnoliopsida</taxon>
        <taxon>eudicotyledons</taxon>
        <taxon>Gunneridae</taxon>
        <taxon>Pentapetalae</taxon>
        <taxon>rosids</taxon>
        <taxon>fabids</taxon>
        <taxon>Fabales</taxon>
        <taxon>Fabaceae</taxon>
        <taxon>Papilionoideae</taxon>
        <taxon>50 kb inversion clade</taxon>
        <taxon>NPAAA clade</taxon>
        <taxon>Hologalegina</taxon>
        <taxon>IRL clade</taxon>
        <taxon>Trifolieae</taxon>
        <taxon>Trifolium</taxon>
    </lineage>
</organism>
<comment type="caution">
    <text evidence="1">The sequence shown here is derived from an EMBL/GenBank/DDBJ whole genome shotgun (WGS) entry which is preliminary data.</text>
</comment>